<feature type="region of interest" description="Disordered" evidence="1">
    <location>
        <begin position="129"/>
        <end position="158"/>
    </location>
</feature>
<feature type="region of interest" description="Disordered" evidence="1">
    <location>
        <begin position="1"/>
        <end position="115"/>
    </location>
</feature>
<feature type="compositionally biased region" description="Basic and acidic residues" evidence="1">
    <location>
        <begin position="132"/>
        <end position="150"/>
    </location>
</feature>
<protein>
    <submittedName>
        <fullName evidence="2">GacA protein</fullName>
    </submittedName>
</protein>
<dbReference type="AlphaFoldDB" id="I2G880"/>
<feature type="compositionally biased region" description="Basic and acidic residues" evidence="1">
    <location>
        <begin position="25"/>
        <end position="36"/>
    </location>
</feature>
<name>I2G880_9PSED</name>
<accession>I2G880</accession>
<gene>
    <name evidence="2" type="primary">gacA</name>
</gene>
<sequence length="158" mass="16726">ADIDGLQVVGQAELGRGIPAQGARTETRCGADGRQDARHRRPGSHAQVVAQPSGHQGRGRHRVRGRPIPDAAAASGRGGLPDQGRRPQRNGPGDSPGVCRPALHQPANCPATGNQVVPAEQRFAVRCPFGARDPDRPDDCRLPEGADHFRQALPVTEN</sequence>
<proteinExistence type="predicted"/>
<reference evidence="2" key="1">
    <citation type="submission" date="2012-03" db="EMBL/GenBank/DDBJ databases">
        <title>The freshwater sponge Ephydatia fluviatilis harbours diverse Pseudomonas spp. with in vitro antimicrobial activity.</title>
        <authorList>
            <person name="Keller-Costa T."/>
            <person name="Jousset A."/>
            <person name="Van Overbeek L."/>
            <person name="Van Elsas J.D."/>
            <person name="Costa R."/>
        </authorList>
    </citation>
    <scope>NUCLEOTIDE SEQUENCE</scope>
    <source>
        <strain evidence="2">SE-1-15</strain>
    </source>
</reference>
<organism evidence="2">
    <name type="scientific">Pseudomonas sp. SE-1-15</name>
    <dbReference type="NCBI Taxonomy" id="1167040"/>
    <lineage>
        <taxon>Bacteria</taxon>
        <taxon>Pseudomonadati</taxon>
        <taxon>Pseudomonadota</taxon>
        <taxon>Gammaproteobacteria</taxon>
        <taxon>Pseudomonadales</taxon>
        <taxon>Pseudomonadaceae</taxon>
        <taxon>Pseudomonas</taxon>
    </lineage>
</organism>
<feature type="non-terminal residue" evidence="2">
    <location>
        <position position="158"/>
    </location>
</feature>
<evidence type="ECO:0000256" key="1">
    <source>
        <dbReference type="SAM" id="MobiDB-lite"/>
    </source>
</evidence>
<feature type="non-terminal residue" evidence="2">
    <location>
        <position position="1"/>
    </location>
</feature>
<evidence type="ECO:0000313" key="2">
    <source>
        <dbReference type="EMBL" id="CCG89383.1"/>
    </source>
</evidence>
<dbReference type="EMBL" id="HE794940">
    <property type="protein sequence ID" value="CCG89383.1"/>
    <property type="molecule type" value="Genomic_DNA"/>
</dbReference>